<comment type="caution">
    <text evidence="1">The sequence shown here is derived from an EMBL/GenBank/DDBJ whole genome shotgun (WGS) entry which is preliminary data.</text>
</comment>
<dbReference type="SMR" id="A0A5M7C4J3"/>
<dbReference type="Pfam" id="PF16827">
    <property type="entry name" value="zf-HC3"/>
    <property type="match status" value="1"/>
</dbReference>
<gene>
    <name evidence="1" type="ORF">F1721_13305</name>
</gene>
<reference evidence="1 2" key="1">
    <citation type="submission" date="2019-09" db="EMBL/GenBank/DDBJ databases">
        <title>Draft genome sequence of the thermophilic Saccharopolyspora hirsuta VKM Ac-666T.</title>
        <authorList>
            <person name="Lobastova T.G."/>
            <person name="Fokina V."/>
            <person name="Bragin E.Y."/>
            <person name="Shtratnikova V.Y."/>
            <person name="Starodumova I.P."/>
            <person name="Tarlachkov S.V."/>
            <person name="Donova M.V."/>
        </authorList>
    </citation>
    <scope>NUCLEOTIDE SEQUENCE [LARGE SCALE GENOMIC DNA]</scope>
    <source>
        <strain evidence="1 2">VKM Ac-666</strain>
    </source>
</reference>
<accession>A0A5M7C4J3</accession>
<proteinExistence type="predicted"/>
<sequence length="68" mass="7809">MYLTYIWRPVTGGRHAFPVRAREVPAGEQVAAYCGAEVDAAELHGRSEVDWVREKSCMRCWRILADRD</sequence>
<keyword evidence="2" id="KW-1185">Reference proteome</keyword>
<dbReference type="RefSeq" id="WP_150066988.1">
    <property type="nucleotide sequence ID" value="NZ_JBEPDJ010000010.1"/>
</dbReference>
<evidence type="ECO:0000313" key="1">
    <source>
        <dbReference type="EMBL" id="KAA5833285.1"/>
    </source>
</evidence>
<protein>
    <recommendedName>
        <fullName evidence="3">Zinc-finger domain-containing protein</fullName>
    </recommendedName>
</protein>
<name>A0A5M7C4J3_SACHI</name>
<dbReference type="Proteomes" id="UP000323946">
    <property type="component" value="Unassembled WGS sequence"/>
</dbReference>
<organism evidence="1 2">
    <name type="scientific">Saccharopolyspora hirsuta</name>
    <dbReference type="NCBI Taxonomy" id="1837"/>
    <lineage>
        <taxon>Bacteria</taxon>
        <taxon>Bacillati</taxon>
        <taxon>Actinomycetota</taxon>
        <taxon>Actinomycetes</taxon>
        <taxon>Pseudonocardiales</taxon>
        <taxon>Pseudonocardiaceae</taxon>
        <taxon>Saccharopolyspora</taxon>
    </lineage>
</organism>
<evidence type="ECO:0008006" key="3">
    <source>
        <dbReference type="Google" id="ProtNLM"/>
    </source>
</evidence>
<dbReference type="AlphaFoldDB" id="A0A5M7C4J3"/>
<evidence type="ECO:0000313" key="2">
    <source>
        <dbReference type="Proteomes" id="UP000323946"/>
    </source>
</evidence>
<dbReference type="InterPro" id="IPR031795">
    <property type="entry name" value="Zf-HC3"/>
</dbReference>
<dbReference type="EMBL" id="VWPH01000006">
    <property type="protein sequence ID" value="KAA5833285.1"/>
    <property type="molecule type" value="Genomic_DNA"/>
</dbReference>
<dbReference type="OrthoDB" id="3695787at2"/>